<keyword evidence="10" id="KW-1133">Transmembrane helix</keyword>
<evidence type="ECO:0000256" key="7">
    <source>
        <dbReference type="ARBA" id="ARBA00022777"/>
    </source>
</evidence>
<dbReference type="InterPro" id="IPR003661">
    <property type="entry name" value="HisK_dim/P_dom"/>
</dbReference>
<evidence type="ECO:0000313" key="13">
    <source>
        <dbReference type="EMBL" id="ADQ18036.1"/>
    </source>
</evidence>
<sequence length="417" mass="47818">MKIKWKIGVMFGILFCILAILLWKIVRGNPILLVSAELGLLTLLIAFYVALHRIFKPLDLISTGLSALNDQDFTSQLRTTGTKEADKLVEVYNKMILNIREERRFQEEQNLFLKNLIEALPVGLIVLDFEDKIQKLNPRAGEILSLNEEDIGTSLLELPLGKELSSQVEKMPQTYLLGGARYIRTYVDRFKRRGFYQKFIIVEEASQEIIRMERASYGKVIRMMAHEVKNSVGAVNSILETLKKGNEQHPEYLQIVIDRNKRLNSFIDNFAKVVRLEKAAKEPVLLNEMVQHIFHLYPNHGIHLTLPLEEIWIQANREQLEQVLINVVLNAKEAKSTEIHLELTPSTLLIKDNGEGVPKELETSLFTPFFTTKPTGQGVGLTMVREILHHHGFDFGLETKDGWTTFWIQYSSQILKA</sequence>
<dbReference type="InterPro" id="IPR000014">
    <property type="entry name" value="PAS"/>
</dbReference>
<name>E4RWG3_LEAB4</name>
<dbReference type="GO" id="GO:0016020">
    <property type="term" value="C:membrane"/>
    <property type="evidence" value="ECO:0007669"/>
    <property type="project" value="UniProtKB-SubCell"/>
</dbReference>
<evidence type="ECO:0000259" key="12">
    <source>
        <dbReference type="PROSITE" id="PS50885"/>
    </source>
</evidence>
<feature type="transmembrane region" description="Helical" evidence="10">
    <location>
        <begin position="31"/>
        <end position="51"/>
    </location>
</feature>
<dbReference type="PRINTS" id="PR00344">
    <property type="entry name" value="BCTRLSENSOR"/>
</dbReference>
<dbReference type="SUPFAM" id="SSF47384">
    <property type="entry name" value="Homodimeric domain of signal transducing histidine kinase"/>
    <property type="match status" value="1"/>
</dbReference>
<accession>E4RWG3</accession>
<keyword evidence="6" id="KW-0547">Nucleotide-binding</keyword>
<dbReference type="Gene3D" id="1.10.287.130">
    <property type="match status" value="1"/>
</dbReference>
<dbReference type="RefSeq" id="WP_013409077.1">
    <property type="nucleotide sequence ID" value="NC_014655.1"/>
</dbReference>
<evidence type="ECO:0000256" key="4">
    <source>
        <dbReference type="ARBA" id="ARBA00022553"/>
    </source>
</evidence>
<evidence type="ECO:0000256" key="5">
    <source>
        <dbReference type="ARBA" id="ARBA00022679"/>
    </source>
</evidence>
<evidence type="ECO:0000256" key="10">
    <source>
        <dbReference type="SAM" id="Phobius"/>
    </source>
</evidence>
<evidence type="ECO:0000256" key="2">
    <source>
        <dbReference type="ARBA" id="ARBA00004370"/>
    </source>
</evidence>
<dbReference type="OrthoDB" id="1931120at2"/>
<dbReference type="Gene3D" id="3.30.450.20">
    <property type="entry name" value="PAS domain"/>
    <property type="match status" value="1"/>
</dbReference>
<dbReference type="CDD" id="cd00130">
    <property type="entry name" value="PAS"/>
    <property type="match status" value="1"/>
</dbReference>
<evidence type="ECO:0000256" key="6">
    <source>
        <dbReference type="ARBA" id="ARBA00022741"/>
    </source>
</evidence>
<keyword evidence="4" id="KW-0597">Phosphoprotein</keyword>
<dbReference type="AlphaFoldDB" id="E4RWG3"/>
<evidence type="ECO:0000256" key="1">
    <source>
        <dbReference type="ARBA" id="ARBA00000085"/>
    </source>
</evidence>
<dbReference type="EC" id="2.7.13.3" evidence="3"/>
<keyword evidence="9" id="KW-0902">Two-component regulatory system</keyword>
<dbReference type="PROSITE" id="PS50109">
    <property type="entry name" value="HIS_KIN"/>
    <property type="match status" value="1"/>
</dbReference>
<dbReference type="InterPro" id="IPR003660">
    <property type="entry name" value="HAMP_dom"/>
</dbReference>
<proteinExistence type="predicted"/>
<dbReference type="Gene3D" id="3.30.565.10">
    <property type="entry name" value="Histidine kinase-like ATPase, C-terminal domain"/>
    <property type="match status" value="1"/>
</dbReference>
<dbReference type="STRING" id="649349.Lbys_2360"/>
<dbReference type="Pfam" id="PF00512">
    <property type="entry name" value="HisKA"/>
    <property type="match status" value="1"/>
</dbReference>
<dbReference type="KEGG" id="lby:Lbys_2360"/>
<keyword evidence="10" id="KW-0472">Membrane</keyword>
<dbReference type="GO" id="GO:0000155">
    <property type="term" value="F:phosphorelay sensor kinase activity"/>
    <property type="evidence" value="ECO:0007669"/>
    <property type="project" value="InterPro"/>
</dbReference>
<dbReference type="EMBL" id="CP002305">
    <property type="protein sequence ID" value="ADQ18036.1"/>
    <property type="molecule type" value="Genomic_DNA"/>
</dbReference>
<keyword evidence="5" id="KW-0808">Transferase</keyword>
<dbReference type="Proteomes" id="UP000007435">
    <property type="component" value="Chromosome"/>
</dbReference>
<comment type="subcellular location">
    <subcellularLocation>
        <location evidence="2">Membrane</location>
    </subcellularLocation>
</comment>
<dbReference type="PANTHER" id="PTHR43065:SF10">
    <property type="entry name" value="PEROXIDE STRESS-ACTIVATED HISTIDINE KINASE MAK3"/>
    <property type="match status" value="1"/>
</dbReference>
<dbReference type="SUPFAM" id="SSF55874">
    <property type="entry name" value="ATPase domain of HSP90 chaperone/DNA topoisomerase II/histidine kinase"/>
    <property type="match status" value="1"/>
</dbReference>
<evidence type="ECO:0000259" key="11">
    <source>
        <dbReference type="PROSITE" id="PS50109"/>
    </source>
</evidence>
<reference evidence="13 14" key="2">
    <citation type="journal article" date="2011" name="Stand. Genomic Sci.">
        <title>Complete genome sequence of Leadbetterella byssophila type strain (4M15).</title>
        <authorList>
            <person name="Abt B."/>
            <person name="Teshima H."/>
            <person name="Lucas S."/>
            <person name="Lapidus A."/>
            <person name="Del Rio T.G."/>
            <person name="Nolan M."/>
            <person name="Tice H."/>
            <person name="Cheng J.F."/>
            <person name="Pitluck S."/>
            <person name="Liolios K."/>
            <person name="Pagani I."/>
            <person name="Ivanova N."/>
            <person name="Mavromatis K."/>
            <person name="Pati A."/>
            <person name="Tapia R."/>
            <person name="Han C."/>
            <person name="Goodwin L."/>
            <person name="Chen A."/>
            <person name="Palaniappan K."/>
            <person name="Land M."/>
            <person name="Hauser L."/>
            <person name="Chang Y.J."/>
            <person name="Jeffries C.D."/>
            <person name="Rohde M."/>
            <person name="Goker M."/>
            <person name="Tindall B.J."/>
            <person name="Detter J.C."/>
            <person name="Woyke T."/>
            <person name="Bristow J."/>
            <person name="Eisen J.A."/>
            <person name="Markowitz V."/>
            <person name="Hugenholtz P."/>
            <person name="Klenk H.P."/>
            <person name="Kyrpides N.C."/>
        </authorList>
    </citation>
    <scope>NUCLEOTIDE SEQUENCE [LARGE SCALE GENOMIC DNA]</scope>
    <source>
        <strain evidence="14">DSM 17132 / JCM 16389 / KACC 11308 / NBRC 106382 / 4M15</strain>
    </source>
</reference>
<dbReference type="InterPro" id="IPR005467">
    <property type="entry name" value="His_kinase_dom"/>
</dbReference>
<dbReference type="PROSITE" id="PS50885">
    <property type="entry name" value="HAMP"/>
    <property type="match status" value="1"/>
</dbReference>
<dbReference type="PANTHER" id="PTHR43065">
    <property type="entry name" value="SENSOR HISTIDINE KINASE"/>
    <property type="match status" value="1"/>
</dbReference>
<evidence type="ECO:0000256" key="9">
    <source>
        <dbReference type="ARBA" id="ARBA00023012"/>
    </source>
</evidence>
<evidence type="ECO:0000256" key="8">
    <source>
        <dbReference type="ARBA" id="ARBA00022840"/>
    </source>
</evidence>
<dbReference type="eggNOG" id="COG5000">
    <property type="taxonomic scope" value="Bacteria"/>
</dbReference>
<protein>
    <recommendedName>
        <fullName evidence="3">histidine kinase</fullName>
        <ecNumber evidence="3">2.7.13.3</ecNumber>
    </recommendedName>
</protein>
<feature type="domain" description="Histidine kinase" evidence="11">
    <location>
        <begin position="223"/>
        <end position="414"/>
    </location>
</feature>
<keyword evidence="8" id="KW-0067">ATP-binding</keyword>
<dbReference type="Gene3D" id="6.10.340.10">
    <property type="match status" value="1"/>
</dbReference>
<keyword evidence="7 13" id="KW-0418">Kinase</keyword>
<dbReference type="Pfam" id="PF02518">
    <property type="entry name" value="HATPase_c"/>
    <property type="match status" value="1"/>
</dbReference>
<feature type="domain" description="HAMP" evidence="12">
    <location>
        <begin position="52"/>
        <end position="104"/>
    </location>
</feature>
<keyword evidence="10" id="KW-0812">Transmembrane</keyword>
<dbReference type="HOGENOM" id="CLU_000445_114_4_10"/>
<dbReference type="InterPro" id="IPR004358">
    <property type="entry name" value="Sig_transdc_His_kin-like_C"/>
</dbReference>
<dbReference type="SMART" id="SM00091">
    <property type="entry name" value="PAS"/>
    <property type="match status" value="1"/>
</dbReference>
<keyword evidence="14" id="KW-1185">Reference proteome</keyword>
<gene>
    <name evidence="13" type="ordered locus">Lbys_2360</name>
</gene>
<dbReference type="InterPro" id="IPR036097">
    <property type="entry name" value="HisK_dim/P_sf"/>
</dbReference>
<feature type="transmembrane region" description="Helical" evidence="10">
    <location>
        <begin position="7"/>
        <end position="25"/>
    </location>
</feature>
<dbReference type="InterPro" id="IPR003594">
    <property type="entry name" value="HATPase_dom"/>
</dbReference>
<dbReference type="InterPro" id="IPR036890">
    <property type="entry name" value="HATPase_C_sf"/>
</dbReference>
<dbReference type="GO" id="GO:0005524">
    <property type="term" value="F:ATP binding"/>
    <property type="evidence" value="ECO:0007669"/>
    <property type="project" value="UniProtKB-KW"/>
</dbReference>
<dbReference type="InterPro" id="IPR035965">
    <property type="entry name" value="PAS-like_dom_sf"/>
</dbReference>
<dbReference type="Pfam" id="PF13188">
    <property type="entry name" value="PAS_8"/>
    <property type="match status" value="1"/>
</dbReference>
<dbReference type="SMART" id="SM00387">
    <property type="entry name" value="HATPase_c"/>
    <property type="match status" value="1"/>
</dbReference>
<dbReference type="SUPFAM" id="SSF55785">
    <property type="entry name" value="PYP-like sensor domain (PAS domain)"/>
    <property type="match status" value="1"/>
</dbReference>
<comment type="catalytic activity">
    <reaction evidence="1">
        <text>ATP + protein L-histidine = ADP + protein N-phospho-L-histidine.</text>
        <dbReference type="EC" id="2.7.13.3"/>
    </reaction>
</comment>
<reference key="1">
    <citation type="submission" date="2010-11" db="EMBL/GenBank/DDBJ databases">
        <title>The complete genome of Leadbetterella byssophila DSM 17132.</title>
        <authorList>
            <consortium name="US DOE Joint Genome Institute (JGI-PGF)"/>
            <person name="Lucas S."/>
            <person name="Copeland A."/>
            <person name="Lapidus A."/>
            <person name="Glavina del Rio T."/>
            <person name="Dalin E."/>
            <person name="Tice H."/>
            <person name="Bruce D."/>
            <person name="Goodwin L."/>
            <person name="Pitluck S."/>
            <person name="Kyrpides N."/>
            <person name="Mavromatis K."/>
            <person name="Ivanova N."/>
            <person name="Teshima H."/>
            <person name="Brettin T."/>
            <person name="Detter J.C."/>
            <person name="Han C."/>
            <person name="Tapia R."/>
            <person name="Land M."/>
            <person name="Hauser L."/>
            <person name="Markowitz V."/>
            <person name="Cheng J.-F."/>
            <person name="Hugenholtz P."/>
            <person name="Woyke T."/>
            <person name="Wu D."/>
            <person name="Tindall B."/>
            <person name="Pomrenke H.G."/>
            <person name="Brambilla E."/>
            <person name="Klenk H.-P."/>
            <person name="Eisen J.A."/>
        </authorList>
    </citation>
    <scope>NUCLEOTIDE SEQUENCE [LARGE SCALE GENOMIC DNA]</scope>
    <source>
        <strain>DSM 17132</strain>
    </source>
</reference>
<evidence type="ECO:0000256" key="3">
    <source>
        <dbReference type="ARBA" id="ARBA00012438"/>
    </source>
</evidence>
<evidence type="ECO:0000313" key="14">
    <source>
        <dbReference type="Proteomes" id="UP000007435"/>
    </source>
</evidence>
<organism evidence="13 14">
    <name type="scientific">Leadbetterella byssophila (strain DSM 17132 / JCM 16389 / KACC 11308 / NBRC 106382 / 4M15)</name>
    <dbReference type="NCBI Taxonomy" id="649349"/>
    <lineage>
        <taxon>Bacteria</taxon>
        <taxon>Pseudomonadati</taxon>
        <taxon>Bacteroidota</taxon>
        <taxon>Cytophagia</taxon>
        <taxon>Cytophagales</taxon>
        <taxon>Leadbetterellaceae</taxon>
        <taxon>Leadbetterella</taxon>
    </lineage>
</organism>